<evidence type="ECO:0000256" key="7">
    <source>
        <dbReference type="ARBA" id="ARBA00022840"/>
    </source>
</evidence>
<evidence type="ECO:0000256" key="5">
    <source>
        <dbReference type="ARBA" id="ARBA00022741"/>
    </source>
</evidence>
<dbReference type="InterPro" id="IPR035965">
    <property type="entry name" value="PAS-like_dom_sf"/>
</dbReference>
<dbReference type="Gene3D" id="3.40.50.2300">
    <property type="match status" value="1"/>
</dbReference>
<dbReference type="AlphaFoldDB" id="A0A165M1U7"/>
<dbReference type="SUPFAM" id="SSF52172">
    <property type="entry name" value="CheY-like"/>
    <property type="match status" value="1"/>
</dbReference>
<evidence type="ECO:0000313" key="15">
    <source>
        <dbReference type="Proteomes" id="UP000076481"/>
    </source>
</evidence>
<dbReference type="SMART" id="SM00388">
    <property type="entry name" value="HisKA"/>
    <property type="match status" value="1"/>
</dbReference>
<dbReference type="NCBIfam" id="TIGR00229">
    <property type="entry name" value="sensory_box"/>
    <property type="match status" value="2"/>
</dbReference>
<dbReference type="Proteomes" id="UP000076481">
    <property type="component" value="Unassembled WGS sequence"/>
</dbReference>
<dbReference type="EC" id="2.7.13.3" evidence="2"/>
<evidence type="ECO:0000256" key="8">
    <source>
        <dbReference type="ARBA" id="ARBA00023012"/>
    </source>
</evidence>
<organism evidence="14 15">
    <name type="scientific">Pelodictyon luteolum</name>
    <dbReference type="NCBI Taxonomy" id="1100"/>
    <lineage>
        <taxon>Bacteria</taxon>
        <taxon>Pseudomonadati</taxon>
        <taxon>Chlorobiota</taxon>
        <taxon>Chlorobiia</taxon>
        <taxon>Chlorobiales</taxon>
        <taxon>Chlorobiaceae</taxon>
        <taxon>Chlorobium/Pelodictyon group</taxon>
        <taxon>Pelodictyon</taxon>
    </lineage>
</organism>
<dbReference type="InterPro" id="IPR011006">
    <property type="entry name" value="CheY-like_superfamily"/>
</dbReference>
<evidence type="ECO:0000256" key="9">
    <source>
        <dbReference type="PROSITE-ProRule" id="PRU00169"/>
    </source>
</evidence>
<dbReference type="InterPro" id="IPR003594">
    <property type="entry name" value="HATPase_dom"/>
</dbReference>
<feature type="domain" description="PAC" evidence="13">
    <location>
        <begin position="244"/>
        <end position="295"/>
    </location>
</feature>
<dbReference type="InterPro" id="IPR036097">
    <property type="entry name" value="HisK_dim/P_sf"/>
</dbReference>
<feature type="modified residue" description="4-aspartylphosphate" evidence="9">
    <location>
        <position position="742"/>
    </location>
</feature>
<dbReference type="PROSITE" id="PS50110">
    <property type="entry name" value="RESPONSE_REGULATORY"/>
    <property type="match status" value="1"/>
</dbReference>
<evidence type="ECO:0000313" key="14">
    <source>
        <dbReference type="EMBL" id="KZK74713.1"/>
    </source>
</evidence>
<evidence type="ECO:0000259" key="12">
    <source>
        <dbReference type="PROSITE" id="PS50112"/>
    </source>
</evidence>
<dbReference type="Gene3D" id="3.30.450.20">
    <property type="entry name" value="PAS domain"/>
    <property type="match status" value="3"/>
</dbReference>
<dbReference type="PROSITE" id="PS50109">
    <property type="entry name" value="HIS_KIN"/>
    <property type="match status" value="1"/>
</dbReference>
<evidence type="ECO:0000259" key="10">
    <source>
        <dbReference type="PROSITE" id="PS50109"/>
    </source>
</evidence>
<name>A0A165M1U7_PELLU</name>
<dbReference type="Pfam" id="PF02518">
    <property type="entry name" value="HATPase_c"/>
    <property type="match status" value="1"/>
</dbReference>
<dbReference type="Pfam" id="PF13426">
    <property type="entry name" value="PAS_9"/>
    <property type="match status" value="1"/>
</dbReference>
<evidence type="ECO:0000259" key="13">
    <source>
        <dbReference type="PROSITE" id="PS50113"/>
    </source>
</evidence>
<evidence type="ECO:0000256" key="1">
    <source>
        <dbReference type="ARBA" id="ARBA00000085"/>
    </source>
</evidence>
<keyword evidence="7" id="KW-0067">ATP-binding</keyword>
<protein>
    <recommendedName>
        <fullName evidence="2">histidine kinase</fullName>
        <ecNumber evidence="2">2.7.13.3</ecNumber>
    </recommendedName>
</protein>
<dbReference type="GO" id="GO:0000155">
    <property type="term" value="F:phosphorelay sensor kinase activity"/>
    <property type="evidence" value="ECO:0007669"/>
    <property type="project" value="InterPro"/>
</dbReference>
<accession>A0A165M1U7</accession>
<dbReference type="SMART" id="SM00086">
    <property type="entry name" value="PAC"/>
    <property type="match status" value="3"/>
</dbReference>
<keyword evidence="6 14" id="KW-0418">Kinase</keyword>
<dbReference type="Gene3D" id="1.10.287.130">
    <property type="match status" value="1"/>
</dbReference>
<dbReference type="InterPro" id="IPR013655">
    <property type="entry name" value="PAS_fold_3"/>
</dbReference>
<evidence type="ECO:0000256" key="6">
    <source>
        <dbReference type="ARBA" id="ARBA00022777"/>
    </source>
</evidence>
<reference evidence="14 15" key="1">
    <citation type="submission" date="2016-03" db="EMBL/GenBank/DDBJ databases">
        <title>Speciation and ecological success in dimly lit waters: horizontal gene transfer in a green sulfur bacteria bloom unveiled by metagenomic assembly.</title>
        <authorList>
            <person name="Llorens-Mares T."/>
            <person name="Liu Z."/>
            <person name="Allen L.Z."/>
            <person name="Rusch D.B."/>
            <person name="Craig M.T."/>
            <person name="Dupont C.L."/>
            <person name="Bryant D.A."/>
            <person name="Casamayor E.O."/>
        </authorList>
    </citation>
    <scope>NUCLEOTIDE SEQUENCE [LARGE SCALE GENOMIC DNA]</scope>
    <source>
        <strain evidence="14">CIII</strain>
    </source>
</reference>
<dbReference type="SMART" id="SM00448">
    <property type="entry name" value="REC"/>
    <property type="match status" value="1"/>
</dbReference>
<proteinExistence type="predicted"/>
<feature type="domain" description="PAS" evidence="12">
    <location>
        <begin position="46"/>
        <end position="116"/>
    </location>
</feature>
<dbReference type="InterPro" id="IPR005467">
    <property type="entry name" value="His_kinase_dom"/>
</dbReference>
<gene>
    <name evidence="14" type="ORF">A3K90_09645</name>
</gene>
<dbReference type="Gene3D" id="3.30.565.10">
    <property type="entry name" value="Histidine kinase-like ATPase, C-terminal domain"/>
    <property type="match status" value="1"/>
</dbReference>
<dbReference type="GO" id="GO:0005524">
    <property type="term" value="F:ATP binding"/>
    <property type="evidence" value="ECO:0007669"/>
    <property type="project" value="UniProtKB-KW"/>
</dbReference>
<dbReference type="PRINTS" id="PR00344">
    <property type="entry name" value="BCTRLSENSOR"/>
</dbReference>
<sequence length="816" mass="90538">MIGNLNVASHTISQVPEFARKALETVTAHIGSAIMQARHEEEIATSKTNFEVLFDTIDDFLFIVDMDGLVIHTNRTVRKRLGYTADELQGCHVLHFHPEEQWKQAEANITAMLTGTGEACLVPLKTKSGELIPVETRVTPGTWNSRPVLFGTSRDMSERVRAEEALMERERRFRELTEFLPLPLFEINLQGMVTYSNNKATEVFGYAKEEFADNFPVARFTLPEERDRALLNMSQMLAGQRPANSTEYGAIKKDGSRIPMLLYSSPIAEDGVIRGIRGIAIDLTDLKKAEEALRNIAIQQRLVSEFQTLIDNIPGAVYRINREGKTAILSMVDDFQSDFSKEQFEAELFNEPSIIHPDDREAVLSSNRSIGESAASATLTYRIIASSGAVRWIEDRRTPAFAEDGAFTGIDGILFDITERVRIQEDKRDLESRLRNTQRLETIGTLAGGIAHDFNNILTPVLGYAEMGALEVPEENPLYDYFREIVQAAERAKNLVAQILTFSRAQESEPAAVKVQSIITEALKLLRPSIPATITIRKDIAQKCGNVLADPSQIHQVIINLCTNAFQAMEGSGGTLTLELSEIPPGSGRLKMFPRMEQSRCIHLSISDTGPGMDEATMERIFEPFFTTKSVNKGTGLGLSVVHGIITSYNGEITVESQPGSGAPFHVYLPVINEEIHEEPMQEPMSGGSGRILFVDDEMATVQLMQEMIPKLGFSIACFNSPHNALEAYRNGPDLFDLLLTDLTMPEMTGIELARNVHQLNPALPVILLTGYGKDIELTSPLNRYGITKFLKKPVQRSELGAAINEVISANKPQRA</sequence>
<dbReference type="InterPro" id="IPR000700">
    <property type="entry name" value="PAS-assoc_C"/>
</dbReference>
<dbReference type="PANTHER" id="PTHR43065">
    <property type="entry name" value="SENSOR HISTIDINE KINASE"/>
    <property type="match status" value="1"/>
</dbReference>
<dbReference type="SUPFAM" id="SSF55874">
    <property type="entry name" value="ATPase domain of HSP90 chaperone/DNA topoisomerase II/histidine kinase"/>
    <property type="match status" value="1"/>
</dbReference>
<dbReference type="SMART" id="SM00387">
    <property type="entry name" value="HATPase_c"/>
    <property type="match status" value="1"/>
</dbReference>
<feature type="domain" description="Response regulatory" evidence="11">
    <location>
        <begin position="691"/>
        <end position="808"/>
    </location>
</feature>
<keyword evidence="8" id="KW-0902">Two-component regulatory system</keyword>
<feature type="domain" description="PAC" evidence="13">
    <location>
        <begin position="377"/>
        <end position="429"/>
    </location>
</feature>
<dbReference type="InterPro" id="IPR001610">
    <property type="entry name" value="PAC"/>
</dbReference>
<evidence type="ECO:0000256" key="2">
    <source>
        <dbReference type="ARBA" id="ARBA00012438"/>
    </source>
</evidence>
<dbReference type="SUPFAM" id="SSF47384">
    <property type="entry name" value="Homodimeric domain of signal transducing histidine kinase"/>
    <property type="match status" value="1"/>
</dbReference>
<keyword evidence="3 9" id="KW-0597">Phosphoprotein</keyword>
<evidence type="ECO:0000259" key="11">
    <source>
        <dbReference type="PROSITE" id="PS50110"/>
    </source>
</evidence>
<dbReference type="InterPro" id="IPR003661">
    <property type="entry name" value="HisK_dim/P_dom"/>
</dbReference>
<dbReference type="SUPFAM" id="SSF55785">
    <property type="entry name" value="PYP-like sensor domain (PAS domain)"/>
    <property type="match status" value="3"/>
</dbReference>
<comment type="caution">
    <text evidence="14">The sequence shown here is derived from an EMBL/GenBank/DDBJ whole genome shotgun (WGS) entry which is preliminary data.</text>
</comment>
<evidence type="ECO:0000256" key="4">
    <source>
        <dbReference type="ARBA" id="ARBA00022679"/>
    </source>
</evidence>
<evidence type="ECO:0000256" key="3">
    <source>
        <dbReference type="ARBA" id="ARBA00022553"/>
    </source>
</evidence>
<feature type="domain" description="Histidine kinase" evidence="10">
    <location>
        <begin position="449"/>
        <end position="673"/>
    </location>
</feature>
<dbReference type="PROSITE" id="PS50112">
    <property type="entry name" value="PAS"/>
    <property type="match status" value="2"/>
</dbReference>
<keyword evidence="4" id="KW-0808">Transferase</keyword>
<dbReference type="CDD" id="cd00130">
    <property type="entry name" value="PAS"/>
    <property type="match status" value="3"/>
</dbReference>
<dbReference type="PROSITE" id="PS50113">
    <property type="entry name" value="PAC"/>
    <property type="match status" value="2"/>
</dbReference>
<dbReference type="CDD" id="cd00082">
    <property type="entry name" value="HisKA"/>
    <property type="match status" value="1"/>
</dbReference>
<dbReference type="EMBL" id="LVWG01000021">
    <property type="protein sequence ID" value="KZK74713.1"/>
    <property type="molecule type" value="Genomic_DNA"/>
</dbReference>
<dbReference type="Pfam" id="PF08448">
    <property type="entry name" value="PAS_4"/>
    <property type="match status" value="1"/>
</dbReference>
<dbReference type="Pfam" id="PF00072">
    <property type="entry name" value="Response_reg"/>
    <property type="match status" value="1"/>
</dbReference>
<dbReference type="InterPro" id="IPR036890">
    <property type="entry name" value="HATPase_C_sf"/>
</dbReference>
<dbReference type="InterPro" id="IPR001789">
    <property type="entry name" value="Sig_transdc_resp-reg_receiver"/>
</dbReference>
<dbReference type="SMART" id="SM00091">
    <property type="entry name" value="PAS"/>
    <property type="match status" value="3"/>
</dbReference>
<keyword evidence="5" id="KW-0547">Nucleotide-binding</keyword>
<comment type="catalytic activity">
    <reaction evidence="1">
        <text>ATP + protein L-histidine = ADP + protein N-phospho-L-histidine.</text>
        <dbReference type="EC" id="2.7.13.3"/>
    </reaction>
</comment>
<dbReference type="InterPro" id="IPR000014">
    <property type="entry name" value="PAS"/>
</dbReference>
<dbReference type="PANTHER" id="PTHR43065:SF46">
    <property type="entry name" value="C4-DICARBOXYLATE TRANSPORT SENSOR PROTEIN DCTB"/>
    <property type="match status" value="1"/>
</dbReference>
<dbReference type="InterPro" id="IPR004358">
    <property type="entry name" value="Sig_transdc_His_kin-like_C"/>
</dbReference>
<dbReference type="Pfam" id="PF08447">
    <property type="entry name" value="PAS_3"/>
    <property type="match status" value="1"/>
</dbReference>
<dbReference type="InterPro" id="IPR013656">
    <property type="entry name" value="PAS_4"/>
</dbReference>
<dbReference type="Pfam" id="PF00512">
    <property type="entry name" value="HisKA"/>
    <property type="match status" value="1"/>
</dbReference>
<feature type="domain" description="PAS" evidence="12">
    <location>
        <begin position="169"/>
        <end position="240"/>
    </location>
</feature>